<protein>
    <submittedName>
        <fullName evidence="1">Uncharacterized protein</fullName>
    </submittedName>
</protein>
<proteinExistence type="predicted"/>
<dbReference type="Proteomes" id="UP001056120">
    <property type="component" value="Linkage Group LG23"/>
</dbReference>
<accession>A0ACB9B708</accession>
<reference evidence="1 2" key="2">
    <citation type="journal article" date="2022" name="Mol. Ecol. Resour.">
        <title>The genomes of chicory, endive, great burdock and yacon provide insights into Asteraceae paleo-polyploidization history and plant inulin production.</title>
        <authorList>
            <person name="Fan W."/>
            <person name="Wang S."/>
            <person name="Wang H."/>
            <person name="Wang A."/>
            <person name="Jiang F."/>
            <person name="Liu H."/>
            <person name="Zhao H."/>
            <person name="Xu D."/>
            <person name="Zhang Y."/>
        </authorList>
    </citation>
    <scope>NUCLEOTIDE SEQUENCE [LARGE SCALE GENOMIC DNA]</scope>
    <source>
        <strain evidence="2">cv. Yunnan</strain>
        <tissue evidence="1">Leaves</tissue>
    </source>
</reference>
<evidence type="ECO:0000313" key="1">
    <source>
        <dbReference type="EMBL" id="KAI3717601.1"/>
    </source>
</evidence>
<organism evidence="1 2">
    <name type="scientific">Smallanthus sonchifolius</name>
    <dbReference type="NCBI Taxonomy" id="185202"/>
    <lineage>
        <taxon>Eukaryota</taxon>
        <taxon>Viridiplantae</taxon>
        <taxon>Streptophyta</taxon>
        <taxon>Embryophyta</taxon>
        <taxon>Tracheophyta</taxon>
        <taxon>Spermatophyta</taxon>
        <taxon>Magnoliopsida</taxon>
        <taxon>eudicotyledons</taxon>
        <taxon>Gunneridae</taxon>
        <taxon>Pentapetalae</taxon>
        <taxon>asterids</taxon>
        <taxon>campanulids</taxon>
        <taxon>Asterales</taxon>
        <taxon>Asteraceae</taxon>
        <taxon>Asteroideae</taxon>
        <taxon>Heliantheae alliance</taxon>
        <taxon>Millerieae</taxon>
        <taxon>Smallanthus</taxon>
    </lineage>
</organism>
<reference evidence="2" key="1">
    <citation type="journal article" date="2022" name="Mol. Ecol. Resour.">
        <title>The genomes of chicory, endive, great burdock and yacon provide insights into Asteraceae palaeo-polyploidization history and plant inulin production.</title>
        <authorList>
            <person name="Fan W."/>
            <person name="Wang S."/>
            <person name="Wang H."/>
            <person name="Wang A."/>
            <person name="Jiang F."/>
            <person name="Liu H."/>
            <person name="Zhao H."/>
            <person name="Xu D."/>
            <person name="Zhang Y."/>
        </authorList>
    </citation>
    <scope>NUCLEOTIDE SEQUENCE [LARGE SCALE GENOMIC DNA]</scope>
    <source>
        <strain evidence="2">cv. Yunnan</strain>
    </source>
</reference>
<keyword evidence="2" id="KW-1185">Reference proteome</keyword>
<dbReference type="EMBL" id="CM042040">
    <property type="protein sequence ID" value="KAI3717601.1"/>
    <property type="molecule type" value="Genomic_DNA"/>
</dbReference>
<sequence>MEECKWRCYAKGVVGGSGAGFFTAATCHVFAFDLIDGLGGCVFPFAKPLPPVVFGNFDLGSSVLQKLHNKFVTGGVLLETEFWATRKKLLDVNASRNSKQKVGLKSDMIFNVKPSSNGQMLDYNVPGGKLNRGLSVVDSYQLLKGGELIDDEVFLASALGWCIEWL</sequence>
<comment type="caution">
    <text evidence="1">The sequence shown here is derived from an EMBL/GenBank/DDBJ whole genome shotgun (WGS) entry which is preliminary data.</text>
</comment>
<name>A0ACB9B708_9ASTR</name>
<gene>
    <name evidence="1" type="ORF">L1987_69326</name>
</gene>
<evidence type="ECO:0000313" key="2">
    <source>
        <dbReference type="Proteomes" id="UP001056120"/>
    </source>
</evidence>